<evidence type="ECO:0000259" key="8">
    <source>
        <dbReference type="Pfam" id="PF02554"/>
    </source>
</evidence>
<evidence type="ECO:0000256" key="7">
    <source>
        <dbReference type="SAM" id="Phobius"/>
    </source>
</evidence>
<reference evidence="9 10" key="1">
    <citation type="submission" date="2016-07" db="EMBL/GenBank/DDBJ databases">
        <title>Draft genome of Scalindua rubra, obtained from a brine-seawater interface in the Red Sea, sheds light on salt adaptation in anammox bacteria.</title>
        <authorList>
            <person name="Speth D.R."/>
            <person name="Lagkouvardos I."/>
            <person name="Wang Y."/>
            <person name="Qian P.-Y."/>
            <person name="Dutilh B.E."/>
            <person name="Jetten M.S."/>
        </authorList>
    </citation>
    <scope>NUCLEOTIDE SEQUENCE [LARGE SCALE GENOMIC DNA]</scope>
    <source>
        <strain evidence="9">BSI-1</strain>
    </source>
</reference>
<feature type="transmembrane region" description="Helical" evidence="7">
    <location>
        <begin position="256"/>
        <end position="275"/>
    </location>
</feature>
<feature type="transmembrane region" description="Helical" evidence="7">
    <location>
        <begin position="88"/>
        <end position="111"/>
    </location>
</feature>
<feature type="transmembrane region" description="Helical" evidence="7">
    <location>
        <begin position="132"/>
        <end position="157"/>
    </location>
</feature>
<evidence type="ECO:0000256" key="3">
    <source>
        <dbReference type="ARBA" id="ARBA00022475"/>
    </source>
</evidence>
<sequence>MIMNAAILAFSSLSCFFLSYYFYSRFLAKKIYKLDSNIVTPAHEFKDGIDYVPTNKHVLFGHHFTSIAGAAPIVGPAIAVIWGWLPALLWVVLGTIFIGAVHDFGCLVLSAKNKGHSIGDLTGKVIGKRARALFLTIIFFLTWIVIAVFAYIIATLFSQFPTTVLPVNIQIIIAVTIGIIIYRTRFGILIPSIIALIVLYAFIYLGTYFPVSLPAFVGGQVESWVILLFVYAFIASVLPVWLLLQPRDFINSHQLFVGLGIMYLGLFIVHPPMVAPALNLEVEGGLPWFPFLFITIACGAISGFHGLVGSGTTSKQLNNISDARVIGFGSMLGEGSLGLISVIASTAGFATLAAWKSHYSSWSAAGSMDAKIGAFVNGGAYFLKEGLMLPDGFGTTLIAVIVISFAATTLDTSTRIQRYITSELGQIYNIKIFTNRYIAAAIAAFTPLILIFGGEDLSWKRLWPIFGATNQMLAGLSLLVLSVYLFRKGRKIIYTLVPMIFLLIMTSTAMVLSLKDFIKSGNWILSVLSVILLSFSAWIVLEAINIVRNMNRKDYHLEELV</sequence>
<dbReference type="Pfam" id="PF02554">
    <property type="entry name" value="CstA"/>
    <property type="match status" value="2"/>
</dbReference>
<evidence type="ECO:0000256" key="6">
    <source>
        <dbReference type="ARBA" id="ARBA00023136"/>
    </source>
</evidence>
<comment type="caution">
    <text evidence="9">The sequence shown here is derived from an EMBL/GenBank/DDBJ whole genome shotgun (WGS) entry which is preliminary data.</text>
</comment>
<keyword evidence="5 7" id="KW-1133">Transmembrane helix</keyword>
<dbReference type="PANTHER" id="PTHR30252:SF0">
    <property type="entry name" value="PEPTIDE TRANSPORTER CSTA"/>
    <property type="match status" value="1"/>
</dbReference>
<feature type="transmembrane region" description="Helical" evidence="7">
    <location>
        <begin position="433"/>
        <end position="453"/>
    </location>
</feature>
<name>A0A1E3XBQ6_9BACT</name>
<dbReference type="Proteomes" id="UP000094056">
    <property type="component" value="Unassembled WGS sequence"/>
</dbReference>
<feature type="transmembrane region" description="Helical" evidence="7">
    <location>
        <begin position="465"/>
        <end position="486"/>
    </location>
</feature>
<protein>
    <submittedName>
        <fullName evidence="9">Carbon starvation proteinCstA</fullName>
    </submittedName>
</protein>
<dbReference type="AlphaFoldDB" id="A0A1E3XBQ6"/>
<evidence type="ECO:0000313" key="10">
    <source>
        <dbReference type="Proteomes" id="UP000094056"/>
    </source>
</evidence>
<feature type="transmembrane region" description="Helical" evidence="7">
    <location>
        <begin position="163"/>
        <end position="182"/>
    </location>
</feature>
<feature type="transmembrane region" description="Helical" evidence="7">
    <location>
        <begin position="189"/>
        <end position="211"/>
    </location>
</feature>
<feature type="transmembrane region" description="Helical" evidence="7">
    <location>
        <begin position="287"/>
        <end position="308"/>
    </location>
</feature>
<dbReference type="GO" id="GO:0005886">
    <property type="term" value="C:plasma membrane"/>
    <property type="evidence" value="ECO:0007669"/>
    <property type="project" value="UniProtKB-SubCell"/>
</dbReference>
<dbReference type="PANTHER" id="PTHR30252">
    <property type="entry name" value="INNER MEMBRANE PEPTIDE TRANSPORTER"/>
    <property type="match status" value="1"/>
</dbReference>
<evidence type="ECO:0000313" key="9">
    <source>
        <dbReference type="EMBL" id="ODS33056.1"/>
    </source>
</evidence>
<comment type="similarity">
    <text evidence="2">Belongs to the peptide transporter carbon starvation (CstA) (TC 2.A.114) family.</text>
</comment>
<organism evidence="9 10">
    <name type="scientific">Candidatus Scalindua rubra</name>
    <dbReference type="NCBI Taxonomy" id="1872076"/>
    <lineage>
        <taxon>Bacteria</taxon>
        <taxon>Pseudomonadati</taxon>
        <taxon>Planctomycetota</taxon>
        <taxon>Candidatus Brocadiia</taxon>
        <taxon>Candidatus Brocadiales</taxon>
        <taxon>Candidatus Scalinduaceae</taxon>
        <taxon>Candidatus Scalindua</taxon>
    </lineage>
</organism>
<keyword evidence="6 7" id="KW-0472">Membrane</keyword>
<feature type="transmembrane region" description="Helical" evidence="7">
    <location>
        <begin position="392"/>
        <end position="412"/>
    </location>
</feature>
<feature type="transmembrane region" description="Helical" evidence="7">
    <location>
        <begin position="223"/>
        <end position="244"/>
    </location>
</feature>
<evidence type="ECO:0000256" key="2">
    <source>
        <dbReference type="ARBA" id="ARBA00007755"/>
    </source>
</evidence>
<feature type="transmembrane region" description="Helical" evidence="7">
    <location>
        <begin position="493"/>
        <end position="512"/>
    </location>
</feature>
<dbReference type="PATRIC" id="fig|1872076.5.peg.2130"/>
<dbReference type="InterPro" id="IPR003706">
    <property type="entry name" value="CstA_N"/>
</dbReference>
<feature type="transmembrane region" description="Helical" evidence="7">
    <location>
        <begin position="6"/>
        <end position="23"/>
    </location>
</feature>
<proteinExistence type="inferred from homology"/>
<keyword evidence="4 7" id="KW-0812">Transmembrane</keyword>
<feature type="domain" description="CstA N-terminal" evidence="8">
    <location>
        <begin position="4"/>
        <end position="346"/>
    </location>
</feature>
<evidence type="ECO:0000256" key="1">
    <source>
        <dbReference type="ARBA" id="ARBA00004651"/>
    </source>
</evidence>
<feature type="transmembrane region" description="Helical" evidence="7">
    <location>
        <begin position="64"/>
        <end position="82"/>
    </location>
</feature>
<gene>
    <name evidence="9" type="primary">cstA</name>
    <name evidence="9" type="ORF">SCARUB_01818</name>
</gene>
<feature type="transmembrane region" description="Helical" evidence="7">
    <location>
        <begin position="524"/>
        <end position="547"/>
    </location>
</feature>
<evidence type="ECO:0000256" key="4">
    <source>
        <dbReference type="ARBA" id="ARBA00022692"/>
    </source>
</evidence>
<evidence type="ECO:0000256" key="5">
    <source>
        <dbReference type="ARBA" id="ARBA00022989"/>
    </source>
</evidence>
<accession>A0A1E3XBQ6</accession>
<dbReference type="EMBL" id="MAYW01000039">
    <property type="protein sequence ID" value="ODS33056.1"/>
    <property type="molecule type" value="Genomic_DNA"/>
</dbReference>
<dbReference type="GO" id="GO:0009267">
    <property type="term" value="P:cellular response to starvation"/>
    <property type="evidence" value="ECO:0007669"/>
    <property type="project" value="InterPro"/>
</dbReference>
<feature type="transmembrane region" description="Helical" evidence="7">
    <location>
        <begin position="337"/>
        <end position="355"/>
    </location>
</feature>
<dbReference type="InterPro" id="IPR051605">
    <property type="entry name" value="CstA"/>
</dbReference>
<keyword evidence="3" id="KW-1003">Cell membrane</keyword>
<comment type="subcellular location">
    <subcellularLocation>
        <location evidence="1">Cell membrane</location>
        <topology evidence="1">Multi-pass membrane protein</topology>
    </subcellularLocation>
</comment>
<feature type="domain" description="CstA N-terminal" evidence="8">
    <location>
        <begin position="367"/>
        <end position="509"/>
    </location>
</feature>